<keyword evidence="2" id="KW-1185">Reference proteome</keyword>
<accession>A0A8T2TFU9</accession>
<dbReference type="EMBL" id="CM035418">
    <property type="protein sequence ID" value="KAH7421472.1"/>
    <property type="molecule type" value="Genomic_DNA"/>
</dbReference>
<protein>
    <submittedName>
        <fullName evidence="1">Uncharacterized protein</fullName>
    </submittedName>
</protein>
<gene>
    <name evidence="1" type="ORF">KP509_13G059300</name>
</gene>
<dbReference type="AlphaFoldDB" id="A0A8T2TFU9"/>
<dbReference type="Proteomes" id="UP000825935">
    <property type="component" value="Chromosome 13"/>
</dbReference>
<proteinExistence type="predicted"/>
<name>A0A8T2TFU9_CERRI</name>
<organism evidence="1 2">
    <name type="scientific">Ceratopteris richardii</name>
    <name type="common">Triangle waterfern</name>
    <dbReference type="NCBI Taxonomy" id="49495"/>
    <lineage>
        <taxon>Eukaryota</taxon>
        <taxon>Viridiplantae</taxon>
        <taxon>Streptophyta</taxon>
        <taxon>Embryophyta</taxon>
        <taxon>Tracheophyta</taxon>
        <taxon>Polypodiopsida</taxon>
        <taxon>Polypodiidae</taxon>
        <taxon>Polypodiales</taxon>
        <taxon>Pteridineae</taxon>
        <taxon>Pteridaceae</taxon>
        <taxon>Parkerioideae</taxon>
        <taxon>Ceratopteris</taxon>
    </lineage>
</organism>
<evidence type="ECO:0000313" key="2">
    <source>
        <dbReference type="Proteomes" id="UP000825935"/>
    </source>
</evidence>
<evidence type="ECO:0000313" key="1">
    <source>
        <dbReference type="EMBL" id="KAH7421472.1"/>
    </source>
</evidence>
<comment type="caution">
    <text evidence="1">The sequence shown here is derived from an EMBL/GenBank/DDBJ whole genome shotgun (WGS) entry which is preliminary data.</text>
</comment>
<sequence length="99" mass="10534">MAMFPHIFSALSANDHVLVSIVFVALLSILVVDADQKPTAALKPVASFDGYDVFHEVVDMLPLKCSLVLTTATVDARPPATSAHESALDTRISILSVLS</sequence>
<reference evidence="1" key="1">
    <citation type="submission" date="2021-08" db="EMBL/GenBank/DDBJ databases">
        <title>WGS assembly of Ceratopteris richardii.</title>
        <authorList>
            <person name="Marchant D.B."/>
            <person name="Chen G."/>
            <person name="Jenkins J."/>
            <person name="Shu S."/>
            <person name="Leebens-Mack J."/>
            <person name="Grimwood J."/>
            <person name="Schmutz J."/>
            <person name="Soltis P."/>
            <person name="Soltis D."/>
            <person name="Chen Z.-H."/>
        </authorList>
    </citation>
    <scope>NUCLEOTIDE SEQUENCE</scope>
    <source>
        <strain evidence="1">Whitten #5841</strain>
        <tissue evidence="1">Leaf</tissue>
    </source>
</reference>